<comment type="similarity">
    <text evidence="1 5">Belongs to the 5-formyltetrahydrofolate cyclo-ligase family.</text>
</comment>
<evidence type="ECO:0000256" key="4">
    <source>
        <dbReference type="PIRSR" id="PIRSR006806-1"/>
    </source>
</evidence>
<dbReference type="InterPro" id="IPR037171">
    <property type="entry name" value="NagB/RpiA_transferase-like"/>
</dbReference>
<evidence type="ECO:0000256" key="1">
    <source>
        <dbReference type="ARBA" id="ARBA00010638"/>
    </source>
</evidence>
<dbReference type="EC" id="6.3.3.2" evidence="5"/>
<dbReference type="GO" id="GO:0046872">
    <property type="term" value="F:metal ion binding"/>
    <property type="evidence" value="ECO:0007669"/>
    <property type="project" value="UniProtKB-KW"/>
</dbReference>
<evidence type="ECO:0000313" key="6">
    <source>
        <dbReference type="EMBL" id="RUO68428.1"/>
    </source>
</evidence>
<dbReference type="Pfam" id="PF01812">
    <property type="entry name" value="5-FTHF_cyc-lig"/>
    <property type="match status" value="1"/>
</dbReference>
<keyword evidence="6" id="KW-0436">Ligase</keyword>
<reference evidence="7" key="1">
    <citation type="journal article" date="2018" name="Front. Microbiol.">
        <title>Genome-Based Analysis Reveals the Taxonomy and Diversity of the Family Idiomarinaceae.</title>
        <authorList>
            <person name="Liu Y."/>
            <person name="Lai Q."/>
            <person name="Shao Z."/>
        </authorList>
    </citation>
    <scope>NUCLEOTIDE SEQUENCE [LARGE SCALE GENOMIC DNA]</scope>
    <source>
        <strain evidence="7">R22</strain>
    </source>
</reference>
<feature type="binding site" evidence="4">
    <location>
        <begin position="3"/>
        <end position="7"/>
    </location>
    <ligand>
        <name>ATP</name>
        <dbReference type="ChEBI" id="CHEBI:30616"/>
    </ligand>
</feature>
<keyword evidence="5" id="KW-0460">Magnesium</keyword>
<keyword evidence="5" id="KW-0479">Metal-binding</keyword>
<accession>A0A432YYH2</accession>
<dbReference type="Gene3D" id="3.40.50.10420">
    <property type="entry name" value="NagB/RpiA/CoA transferase-like"/>
    <property type="match status" value="1"/>
</dbReference>
<sequence length="195" mass="22117">MTRHDLRRKLQQIRRNLTAEQQSEAACRVADKLKQRLSDSVPQQTTVAVYKSFSGELPTSAIIEKLWDLGFHTVLPVLHPFAKGHLLFLRYGPDTPMTTNKYGIAEPELNAQNVVPLSDIQVLLMPLVGFDNQGNRLGMGGGYYDRTLAQWHNGNRPNLSPIGLSYNEQQVEQIPVESWDIPLPEVITPAKHWYF</sequence>
<evidence type="ECO:0000313" key="7">
    <source>
        <dbReference type="Proteomes" id="UP000288058"/>
    </source>
</evidence>
<dbReference type="NCBIfam" id="TIGR02727">
    <property type="entry name" value="MTHFS_bact"/>
    <property type="match status" value="1"/>
</dbReference>
<comment type="catalytic activity">
    <reaction evidence="5">
        <text>(6S)-5-formyl-5,6,7,8-tetrahydrofolate + ATP = (6R)-5,10-methenyltetrahydrofolate + ADP + phosphate</text>
        <dbReference type="Rhea" id="RHEA:10488"/>
        <dbReference type="ChEBI" id="CHEBI:30616"/>
        <dbReference type="ChEBI" id="CHEBI:43474"/>
        <dbReference type="ChEBI" id="CHEBI:57455"/>
        <dbReference type="ChEBI" id="CHEBI:57457"/>
        <dbReference type="ChEBI" id="CHEBI:456216"/>
        <dbReference type="EC" id="6.3.3.2"/>
    </reaction>
</comment>
<comment type="cofactor">
    <cofactor evidence="5">
        <name>Mg(2+)</name>
        <dbReference type="ChEBI" id="CHEBI:18420"/>
    </cofactor>
</comment>
<evidence type="ECO:0000256" key="2">
    <source>
        <dbReference type="ARBA" id="ARBA00022741"/>
    </source>
</evidence>
<dbReference type="AlphaFoldDB" id="A0A432YYH2"/>
<keyword evidence="3 4" id="KW-0067">ATP-binding</keyword>
<dbReference type="GO" id="GO:0005524">
    <property type="term" value="F:ATP binding"/>
    <property type="evidence" value="ECO:0007669"/>
    <property type="project" value="UniProtKB-KW"/>
</dbReference>
<organism evidence="6 7">
    <name type="scientific">Idiomarina ramblicola</name>
    <dbReference type="NCBI Taxonomy" id="263724"/>
    <lineage>
        <taxon>Bacteria</taxon>
        <taxon>Pseudomonadati</taxon>
        <taxon>Pseudomonadota</taxon>
        <taxon>Gammaproteobacteria</taxon>
        <taxon>Alteromonadales</taxon>
        <taxon>Idiomarinaceae</taxon>
        <taxon>Idiomarina</taxon>
    </lineage>
</organism>
<dbReference type="GO" id="GO:0035999">
    <property type="term" value="P:tetrahydrofolate interconversion"/>
    <property type="evidence" value="ECO:0007669"/>
    <property type="project" value="TreeGrafter"/>
</dbReference>
<comment type="caution">
    <text evidence="6">The sequence shown here is derived from an EMBL/GenBank/DDBJ whole genome shotgun (WGS) entry which is preliminary data.</text>
</comment>
<dbReference type="GO" id="GO:0030272">
    <property type="term" value="F:5-formyltetrahydrofolate cyclo-ligase activity"/>
    <property type="evidence" value="ECO:0007669"/>
    <property type="project" value="UniProtKB-EC"/>
</dbReference>
<evidence type="ECO:0000256" key="5">
    <source>
        <dbReference type="RuleBase" id="RU361279"/>
    </source>
</evidence>
<keyword evidence="2 4" id="KW-0547">Nucleotide-binding</keyword>
<dbReference type="OrthoDB" id="9801938at2"/>
<dbReference type="InterPro" id="IPR002698">
    <property type="entry name" value="FTHF_cligase"/>
</dbReference>
<gene>
    <name evidence="6" type="ORF">CWI78_09430</name>
</gene>
<proteinExistence type="inferred from homology"/>
<dbReference type="Proteomes" id="UP000288058">
    <property type="component" value="Unassembled WGS sequence"/>
</dbReference>
<feature type="binding site" evidence="4">
    <location>
        <begin position="136"/>
        <end position="144"/>
    </location>
    <ligand>
        <name>ATP</name>
        <dbReference type="ChEBI" id="CHEBI:30616"/>
    </ligand>
</feature>
<dbReference type="RefSeq" id="WP_126782511.1">
    <property type="nucleotide sequence ID" value="NZ_PIQC01000006.1"/>
</dbReference>
<dbReference type="PIRSF" id="PIRSF006806">
    <property type="entry name" value="FTHF_cligase"/>
    <property type="match status" value="1"/>
</dbReference>
<dbReference type="GO" id="GO:0009396">
    <property type="term" value="P:folic acid-containing compound biosynthetic process"/>
    <property type="evidence" value="ECO:0007669"/>
    <property type="project" value="TreeGrafter"/>
</dbReference>
<feature type="binding site" evidence="4">
    <location>
        <position position="56"/>
    </location>
    <ligand>
        <name>substrate</name>
    </ligand>
</feature>
<dbReference type="PANTHER" id="PTHR23407">
    <property type="entry name" value="ATPASE INHIBITOR/5-FORMYLTETRAHYDROFOLATE CYCLO-LIGASE"/>
    <property type="match status" value="1"/>
</dbReference>
<keyword evidence="7" id="KW-1185">Reference proteome</keyword>
<protein>
    <recommendedName>
        <fullName evidence="5">5-formyltetrahydrofolate cyclo-ligase</fullName>
        <ecNumber evidence="5">6.3.3.2</ecNumber>
    </recommendedName>
</protein>
<dbReference type="InterPro" id="IPR024185">
    <property type="entry name" value="FTHF_cligase-like_sf"/>
</dbReference>
<dbReference type="SUPFAM" id="SSF100950">
    <property type="entry name" value="NagB/RpiA/CoA transferase-like"/>
    <property type="match status" value="1"/>
</dbReference>
<name>A0A432YYH2_9GAMM</name>
<dbReference type="EMBL" id="PIQC01000006">
    <property type="protein sequence ID" value="RUO68428.1"/>
    <property type="molecule type" value="Genomic_DNA"/>
</dbReference>
<evidence type="ECO:0000256" key="3">
    <source>
        <dbReference type="ARBA" id="ARBA00022840"/>
    </source>
</evidence>
<dbReference type="PANTHER" id="PTHR23407:SF1">
    <property type="entry name" value="5-FORMYLTETRAHYDROFOLATE CYCLO-LIGASE"/>
    <property type="match status" value="1"/>
</dbReference>